<dbReference type="STRING" id="623281.SAMN05421747_12363"/>
<evidence type="ECO:0000259" key="2">
    <source>
        <dbReference type="PROSITE" id="PS50943"/>
    </source>
</evidence>
<protein>
    <submittedName>
        <fullName evidence="3">Zn-dependent peptidase ImmA, M78 family</fullName>
    </submittedName>
</protein>
<dbReference type="Pfam" id="PF06114">
    <property type="entry name" value="Peptidase_M78"/>
    <property type="match status" value="1"/>
</dbReference>
<gene>
    <name evidence="3" type="ORF">SAMN05421747_12363</name>
</gene>
<comment type="similarity">
    <text evidence="1">Belongs to the short-chain fatty acyl-CoA assimilation regulator (ScfR) family.</text>
</comment>
<accession>A0A1I1LU26</accession>
<dbReference type="InterPro" id="IPR010359">
    <property type="entry name" value="IrrE_HExxH"/>
</dbReference>
<dbReference type="CDD" id="cd00093">
    <property type="entry name" value="HTH_XRE"/>
    <property type="match status" value="1"/>
</dbReference>
<evidence type="ECO:0000313" key="4">
    <source>
        <dbReference type="Proteomes" id="UP000199577"/>
    </source>
</evidence>
<dbReference type="PANTHER" id="PTHR43236:SF1">
    <property type="entry name" value="BLL7220 PROTEIN"/>
    <property type="match status" value="1"/>
</dbReference>
<dbReference type="OrthoDB" id="9794834at2"/>
<dbReference type="Proteomes" id="UP000199577">
    <property type="component" value="Unassembled WGS sequence"/>
</dbReference>
<dbReference type="EMBL" id="FOLL01000023">
    <property type="protein sequence ID" value="SFC75982.1"/>
    <property type="molecule type" value="Genomic_DNA"/>
</dbReference>
<evidence type="ECO:0000256" key="1">
    <source>
        <dbReference type="ARBA" id="ARBA00007227"/>
    </source>
</evidence>
<dbReference type="InterPro" id="IPR001387">
    <property type="entry name" value="Cro/C1-type_HTH"/>
</dbReference>
<dbReference type="Gene3D" id="1.10.10.2910">
    <property type="match status" value="1"/>
</dbReference>
<dbReference type="PANTHER" id="PTHR43236">
    <property type="entry name" value="ANTITOXIN HIGA1"/>
    <property type="match status" value="1"/>
</dbReference>
<evidence type="ECO:0000313" key="3">
    <source>
        <dbReference type="EMBL" id="SFC75982.1"/>
    </source>
</evidence>
<organism evidence="3 4">
    <name type="scientific">Parapedobacter composti</name>
    <dbReference type="NCBI Taxonomy" id="623281"/>
    <lineage>
        <taxon>Bacteria</taxon>
        <taxon>Pseudomonadati</taxon>
        <taxon>Bacteroidota</taxon>
        <taxon>Sphingobacteriia</taxon>
        <taxon>Sphingobacteriales</taxon>
        <taxon>Sphingobacteriaceae</taxon>
        <taxon>Parapedobacter</taxon>
    </lineage>
</organism>
<keyword evidence="4" id="KW-1185">Reference proteome</keyword>
<dbReference type="Gene3D" id="1.10.260.40">
    <property type="entry name" value="lambda repressor-like DNA-binding domains"/>
    <property type="match status" value="1"/>
</dbReference>
<sequence>MNQLFADRFKSARLLNGYSLQGLADALGNKVTKQALHKYEKGEVIPDSEKIALLSDVLHVRPDYFFREMKVELGAIEYRKLKRMPAKEEHKVIEQTREYLSRYLELEEILGIAQEFTNPLKDFPAVSHHEQVEEASMKLRQAWELGTGPIFNIPELFEDKHIKVVEIDADVSFDGMQTWVNDAIPIVAYNKNIADKLDRVRFTLLHELGHLLLKIDESLTETQKEKLCHQFAGAMLLPKSTLLEELGNHRSRLSVNELGNIKKQYGISMQALLMRANACGIVNSHYTSQFFNMMKQMGWRKEEPIAYEGVEQSNRFDQLLYRALAEELISVSKGAALKNMKISDFRSQSLVM</sequence>
<dbReference type="InterPro" id="IPR010982">
    <property type="entry name" value="Lambda_DNA-bd_dom_sf"/>
</dbReference>
<reference evidence="4" key="1">
    <citation type="submission" date="2016-10" db="EMBL/GenBank/DDBJ databases">
        <authorList>
            <person name="Varghese N."/>
            <person name="Submissions S."/>
        </authorList>
    </citation>
    <scope>NUCLEOTIDE SEQUENCE [LARGE SCALE GENOMIC DNA]</scope>
    <source>
        <strain evidence="4">DSM 22900</strain>
    </source>
</reference>
<dbReference type="RefSeq" id="WP_090974983.1">
    <property type="nucleotide sequence ID" value="NZ_FOLL01000023.1"/>
</dbReference>
<dbReference type="PROSITE" id="PS50943">
    <property type="entry name" value="HTH_CROC1"/>
    <property type="match status" value="1"/>
</dbReference>
<dbReference type="GO" id="GO:0003677">
    <property type="term" value="F:DNA binding"/>
    <property type="evidence" value="ECO:0007669"/>
    <property type="project" value="InterPro"/>
</dbReference>
<feature type="domain" description="HTH cro/C1-type" evidence="2">
    <location>
        <begin position="9"/>
        <end position="65"/>
    </location>
</feature>
<name>A0A1I1LU26_9SPHI</name>
<proteinExistence type="inferred from homology"/>
<dbReference type="Pfam" id="PF01381">
    <property type="entry name" value="HTH_3"/>
    <property type="match status" value="1"/>
</dbReference>
<dbReference type="AlphaFoldDB" id="A0A1I1LU26"/>
<dbReference type="InterPro" id="IPR052345">
    <property type="entry name" value="Rad_response_metalloprotease"/>
</dbReference>
<dbReference type="SUPFAM" id="SSF47413">
    <property type="entry name" value="lambda repressor-like DNA-binding domains"/>
    <property type="match status" value="1"/>
</dbReference>
<dbReference type="SMART" id="SM00530">
    <property type="entry name" value="HTH_XRE"/>
    <property type="match status" value="1"/>
</dbReference>